<accession>A0A498CFX9</accession>
<feature type="signal peptide" evidence="4">
    <location>
        <begin position="1"/>
        <end position="23"/>
    </location>
</feature>
<keyword evidence="2" id="KW-0175">Coiled coil</keyword>
<dbReference type="Gene3D" id="1.20.1600.10">
    <property type="entry name" value="Outer membrane efflux proteins (OEP)"/>
    <property type="match status" value="1"/>
</dbReference>
<gene>
    <name evidence="5" type="ORF">BCL79_0264</name>
</gene>
<dbReference type="OrthoDB" id="9791261at2"/>
<evidence type="ECO:0000313" key="5">
    <source>
        <dbReference type="EMBL" id="RLK55893.1"/>
    </source>
</evidence>
<dbReference type="PANTHER" id="PTHR30203:SF30">
    <property type="entry name" value="OUTER MEMBRANE PROTEIN-RELATED"/>
    <property type="match status" value="1"/>
</dbReference>
<dbReference type="Proteomes" id="UP000274786">
    <property type="component" value="Unassembled WGS sequence"/>
</dbReference>
<dbReference type="PANTHER" id="PTHR30203">
    <property type="entry name" value="OUTER MEMBRANE CATION EFFLUX PROTEIN"/>
    <property type="match status" value="1"/>
</dbReference>
<dbReference type="InterPro" id="IPR010131">
    <property type="entry name" value="MdtP/NodT-like"/>
</dbReference>
<keyword evidence="4" id="KW-0732">Signal</keyword>
<dbReference type="GO" id="GO:0015562">
    <property type="term" value="F:efflux transmembrane transporter activity"/>
    <property type="evidence" value="ECO:0007669"/>
    <property type="project" value="InterPro"/>
</dbReference>
<reference evidence="5 6" key="1">
    <citation type="submission" date="2018-10" db="EMBL/GenBank/DDBJ databases">
        <title>Comparative analysis of microorganisms from saline springs in Andes Mountain Range, Colombia.</title>
        <authorList>
            <person name="Rubin E."/>
        </authorList>
    </citation>
    <scope>NUCLEOTIDE SEQUENCE [LARGE SCALE GENOMIC DNA]</scope>
    <source>
        <strain evidence="5 6">USBA GBX 843</strain>
    </source>
</reference>
<evidence type="ECO:0000256" key="2">
    <source>
        <dbReference type="SAM" id="Coils"/>
    </source>
</evidence>
<comment type="similarity">
    <text evidence="1">Belongs to the outer membrane factor (OMF) (TC 1.B.17) family.</text>
</comment>
<dbReference type="SUPFAM" id="SSF56954">
    <property type="entry name" value="Outer membrane efflux proteins (OEP)"/>
    <property type="match status" value="1"/>
</dbReference>
<evidence type="ECO:0000313" key="6">
    <source>
        <dbReference type="Proteomes" id="UP000274786"/>
    </source>
</evidence>
<evidence type="ECO:0000256" key="1">
    <source>
        <dbReference type="ARBA" id="ARBA00007613"/>
    </source>
</evidence>
<protein>
    <submittedName>
        <fullName evidence="5">Cobalt-zinc-cadmium efflux system outer membrane protein</fullName>
    </submittedName>
</protein>
<sequence>MNITTRCAALMAALLIAPGTASALTLAQAEQAMAAHNPDLLAAAIELRGTQGDALSASRRPSPELSVGTSKISRQEGIGPGRWKDKRVDSTLGLGWTWERGGKRGWRMRQADALVEAANLSLLDGRRQQQVALTEAYFGLKAAQELQRIAEEDRRASAESLAAADKQVATGAMAPIERSRLAVDDLKVADAAREAERGLREARHALALLLGNDIDAALSADDAWPRARSSATPATPAPTALEDRVDLRAAQARVIAADAARALARSERRRDVQFGIEAEREPADIGGVTWGVSMSVPLGGAKRWRGEQQRAEADYEAAVLERQQLRRAATAELDQLQHALAAAAQRRTEYEQLQGPAARQSLDGLELAYRRGAATLTDLLDARRSWREFESDLIDARLAHASALARWNAAVTASEGLPR</sequence>
<organism evidence="5 6">
    <name type="scientific">Stenotrophomonas rhizophila</name>
    <dbReference type="NCBI Taxonomy" id="216778"/>
    <lineage>
        <taxon>Bacteria</taxon>
        <taxon>Pseudomonadati</taxon>
        <taxon>Pseudomonadota</taxon>
        <taxon>Gammaproteobacteria</taxon>
        <taxon>Lysobacterales</taxon>
        <taxon>Lysobacteraceae</taxon>
        <taxon>Stenotrophomonas</taxon>
    </lineage>
</organism>
<dbReference type="EMBL" id="RCDC01000004">
    <property type="protein sequence ID" value="RLK55893.1"/>
    <property type="molecule type" value="Genomic_DNA"/>
</dbReference>
<comment type="caution">
    <text evidence="5">The sequence shown here is derived from an EMBL/GenBank/DDBJ whole genome shotgun (WGS) entry which is preliminary data.</text>
</comment>
<feature type="region of interest" description="Disordered" evidence="3">
    <location>
        <begin position="53"/>
        <end position="84"/>
    </location>
</feature>
<feature type="chain" id="PRO_5019711930" evidence="4">
    <location>
        <begin position="24"/>
        <end position="419"/>
    </location>
</feature>
<evidence type="ECO:0000256" key="4">
    <source>
        <dbReference type="SAM" id="SignalP"/>
    </source>
</evidence>
<dbReference type="Pfam" id="PF02321">
    <property type="entry name" value="OEP"/>
    <property type="match status" value="2"/>
</dbReference>
<dbReference type="InterPro" id="IPR003423">
    <property type="entry name" value="OMP_efflux"/>
</dbReference>
<proteinExistence type="inferred from homology"/>
<dbReference type="AlphaFoldDB" id="A0A498CFX9"/>
<dbReference type="RefSeq" id="WP_121036807.1">
    <property type="nucleotide sequence ID" value="NZ_RCDC01000004.1"/>
</dbReference>
<evidence type="ECO:0000256" key="3">
    <source>
        <dbReference type="SAM" id="MobiDB-lite"/>
    </source>
</evidence>
<name>A0A498CFX9_9GAMM</name>
<feature type="coiled-coil region" evidence="2">
    <location>
        <begin position="308"/>
        <end position="353"/>
    </location>
</feature>